<dbReference type="AlphaFoldDB" id="A0A7Y9QUB8"/>
<evidence type="ECO:0000313" key="2">
    <source>
        <dbReference type="EMBL" id="NYG31036.1"/>
    </source>
</evidence>
<evidence type="ECO:0000259" key="1">
    <source>
        <dbReference type="Pfam" id="PF09836"/>
    </source>
</evidence>
<dbReference type="EMBL" id="JACCFH010000001">
    <property type="protein sequence ID" value="NYG31036.1"/>
    <property type="molecule type" value="Genomic_DNA"/>
</dbReference>
<protein>
    <recommendedName>
        <fullName evidence="1">Putative DNA-binding domain-containing protein</fullName>
    </recommendedName>
</protein>
<keyword evidence="3" id="KW-1185">Reference proteome</keyword>
<reference evidence="2 3" key="1">
    <citation type="submission" date="2020-07" db="EMBL/GenBank/DDBJ databases">
        <title>Genomic Encyclopedia of Archaeal and Bacterial Type Strains, Phase II (KMG-II): from individual species to whole genera.</title>
        <authorList>
            <person name="Goeker M."/>
        </authorList>
    </citation>
    <scope>NUCLEOTIDE SEQUENCE [LARGE SCALE GENOMIC DNA]</scope>
    <source>
        <strain evidence="2 3">DSM 21226</strain>
    </source>
</reference>
<comment type="caution">
    <text evidence="2">The sequence shown here is derived from an EMBL/GenBank/DDBJ whole genome shotgun (WGS) entry which is preliminary data.</text>
</comment>
<organism evidence="2 3">
    <name type="scientific">Sphaerotilus montanus</name>
    <dbReference type="NCBI Taxonomy" id="522889"/>
    <lineage>
        <taxon>Bacteria</taxon>
        <taxon>Pseudomonadati</taxon>
        <taxon>Pseudomonadota</taxon>
        <taxon>Betaproteobacteria</taxon>
        <taxon>Burkholderiales</taxon>
        <taxon>Sphaerotilaceae</taxon>
        <taxon>Sphaerotilus</taxon>
    </lineage>
</organism>
<evidence type="ECO:0000313" key="3">
    <source>
        <dbReference type="Proteomes" id="UP000518288"/>
    </source>
</evidence>
<proteinExistence type="predicted"/>
<dbReference type="InterPro" id="IPR018640">
    <property type="entry name" value="DUF2063"/>
</dbReference>
<sequence>MSPDDARRREQIRQRMLMQALRTGQPGALTGWTRAPARADLARGLTVYAANAAVNAEQALAARYPTVQAMLGDETFAPMARAFWRHSPPARGDLAQWGDDLPAFLADAAQLAELPYLADAARLDDAVARGEGAADVAPDLSTLMRLGDTDPERLVLRPAPGLALVESAHPVVTVWRAHHDPQQTALADPFAEARLALAEQRAETALVWRQGWVVRVAAVDVPTTDFLRRTLLQGQALAGALEVPDFDFAHWLAPAVADGLLVHIDVTP</sequence>
<dbReference type="Pfam" id="PF09836">
    <property type="entry name" value="DUF2063"/>
    <property type="match status" value="1"/>
</dbReference>
<feature type="domain" description="Putative DNA-binding" evidence="1">
    <location>
        <begin position="14"/>
        <end position="105"/>
    </location>
</feature>
<dbReference type="RefSeq" id="WP_179631938.1">
    <property type="nucleotide sequence ID" value="NZ_JACCFH010000001.1"/>
</dbReference>
<dbReference type="Proteomes" id="UP000518288">
    <property type="component" value="Unassembled WGS sequence"/>
</dbReference>
<dbReference type="InterPro" id="IPR044922">
    <property type="entry name" value="DUF2063_N_sf"/>
</dbReference>
<accession>A0A7Y9QUB8</accession>
<gene>
    <name evidence="2" type="ORF">BDD16_000022</name>
</gene>
<dbReference type="Gene3D" id="1.10.150.690">
    <property type="entry name" value="DUF2063"/>
    <property type="match status" value="1"/>
</dbReference>
<name>A0A7Y9QUB8_9BURK</name>